<keyword evidence="5" id="KW-1185">Reference proteome</keyword>
<evidence type="ECO:0000313" key="5">
    <source>
        <dbReference type="Proteomes" id="UP000245390"/>
    </source>
</evidence>
<dbReference type="Pfam" id="PF08669">
    <property type="entry name" value="GCV_T_C"/>
    <property type="match status" value="1"/>
</dbReference>
<dbReference type="PANTHER" id="PTHR43757:SF2">
    <property type="entry name" value="AMINOMETHYLTRANSFERASE, MITOCHONDRIAL"/>
    <property type="match status" value="1"/>
</dbReference>
<dbReference type="SUPFAM" id="SSF101790">
    <property type="entry name" value="Aminomethyltransferase beta-barrel domain"/>
    <property type="match status" value="1"/>
</dbReference>
<feature type="domain" description="GCVT N-terminal" evidence="2">
    <location>
        <begin position="2"/>
        <end position="185"/>
    </location>
</feature>
<proteinExistence type="predicted"/>
<dbReference type="InterPro" id="IPR006222">
    <property type="entry name" value="GCVT_N"/>
</dbReference>
<organism evidence="4 5">
    <name type="scientific">Silicimonas algicola</name>
    <dbReference type="NCBI Taxonomy" id="1826607"/>
    <lineage>
        <taxon>Bacteria</taxon>
        <taxon>Pseudomonadati</taxon>
        <taxon>Pseudomonadota</taxon>
        <taxon>Alphaproteobacteria</taxon>
        <taxon>Rhodobacterales</taxon>
        <taxon>Paracoccaceae</taxon>
    </lineage>
</organism>
<dbReference type="InterPro" id="IPR027266">
    <property type="entry name" value="TrmE/GcvT-like"/>
</dbReference>
<feature type="domain" description="Aminomethyltransferase C-terminal" evidence="3">
    <location>
        <begin position="205"/>
        <end position="284"/>
    </location>
</feature>
<name>A0A316GB03_9RHOB</name>
<evidence type="ECO:0000256" key="1">
    <source>
        <dbReference type="PIRSR" id="PIRSR006487-1"/>
    </source>
</evidence>
<comment type="caution">
    <text evidence="4">The sequence shown here is derived from an EMBL/GenBank/DDBJ whole genome shotgun (WGS) entry which is preliminary data.</text>
</comment>
<dbReference type="Pfam" id="PF01571">
    <property type="entry name" value="GCV_T"/>
    <property type="match status" value="1"/>
</dbReference>
<dbReference type="Proteomes" id="UP000245390">
    <property type="component" value="Unassembled WGS sequence"/>
</dbReference>
<feature type="binding site" evidence="1">
    <location>
        <position position="118"/>
    </location>
    <ligand>
        <name>substrate</name>
    </ligand>
</feature>
<reference evidence="4 5" key="1">
    <citation type="submission" date="2018-05" db="EMBL/GenBank/DDBJ databases">
        <title>Genomic Encyclopedia of Type Strains, Phase IV (KMG-IV): sequencing the most valuable type-strain genomes for metagenomic binning, comparative biology and taxonomic classification.</title>
        <authorList>
            <person name="Goeker M."/>
        </authorList>
    </citation>
    <scope>NUCLEOTIDE SEQUENCE [LARGE SCALE GENOMIC DNA]</scope>
    <source>
        <strain evidence="4 5">DSM 103371</strain>
    </source>
</reference>
<dbReference type="Gene3D" id="3.30.1360.120">
    <property type="entry name" value="Probable tRNA modification gtpase trme, domain 1"/>
    <property type="match status" value="1"/>
</dbReference>
<sequence length="292" mass="31478">MALTPMLAPSGRLVGDMSVACYGADDFLLVSSYAAQDMHLRWFAASLRPDEDVTIENLSDRLTGFQLAGPSARELLTRVTAAEVSQAALPFLAVTRATVGPAAARIQRVSYTGDLGFEIYCEATMQRALWQALDAAGSDLGLRPFGLRALMSLRLEKAFGAWGRDYTADLTPGETGLDRFIDFGKTADFIGRAAAEAERSAGAGRRLVAFEVDADEADAVGWEPVWIDGAVAGYCTSGGYAHWTDRSMALALIPAEQVRDGLEAEIEILGHKRRARLVTRPAFDPEGARMRG</sequence>
<dbReference type="InterPro" id="IPR029043">
    <property type="entry name" value="GcvT/YgfZ_C"/>
</dbReference>
<evidence type="ECO:0000259" key="2">
    <source>
        <dbReference type="Pfam" id="PF01571"/>
    </source>
</evidence>
<protein>
    <submittedName>
        <fullName evidence="4">Heterotetrameric sarcosine oxidase gamma subunit</fullName>
    </submittedName>
</protein>
<dbReference type="PIRSF" id="PIRSF006487">
    <property type="entry name" value="GcvT"/>
    <property type="match status" value="1"/>
</dbReference>
<dbReference type="InterPro" id="IPR028896">
    <property type="entry name" value="GcvT/YgfZ/DmdA"/>
</dbReference>
<dbReference type="SUPFAM" id="SSF103025">
    <property type="entry name" value="Folate-binding domain"/>
    <property type="match status" value="1"/>
</dbReference>
<dbReference type="PANTHER" id="PTHR43757">
    <property type="entry name" value="AMINOMETHYLTRANSFERASE"/>
    <property type="match status" value="1"/>
</dbReference>
<dbReference type="InterPro" id="IPR013977">
    <property type="entry name" value="GcvT_C"/>
</dbReference>
<dbReference type="AlphaFoldDB" id="A0A316GB03"/>
<dbReference type="Gene3D" id="2.40.30.110">
    <property type="entry name" value="Aminomethyltransferase beta-barrel domains"/>
    <property type="match status" value="1"/>
</dbReference>
<accession>A0A316GB03</accession>
<dbReference type="Gene3D" id="3.30.70.1400">
    <property type="entry name" value="Aminomethyltransferase beta-barrel domains"/>
    <property type="match status" value="1"/>
</dbReference>
<dbReference type="EMBL" id="QGGV01000002">
    <property type="protein sequence ID" value="PWK57792.1"/>
    <property type="molecule type" value="Genomic_DNA"/>
</dbReference>
<evidence type="ECO:0000259" key="3">
    <source>
        <dbReference type="Pfam" id="PF08669"/>
    </source>
</evidence>
<gene>
    <name evidence="4" type="ORF">C8D95_102440</name>
</gene>
<evidence type="ECO:0000313" key="4">
    <source>
        <dbReference type="EMBL" id="PWK57792.1"/>
    </source>
</evidence>